<evidence type="ECO:0000256" key="1">
    <source>
        <dbReference type="SAM" id="MobiDB-lite"/>
    </source>
</evidence>
<reference evidence="3" key="3">
    <citation type="journal article" date="2022" name="bioRxiv">
        <title>A global pangenome for the wheat fungal pathogen Pyrenophora tritici-repentis and prediction of effector protein structural homology.</title>
        <authorList>
            <person name="Moolhuijzen P."/>
            <person name="See P.T."/>
            <person name="Shi G."/>
            <person name="Powell H.R."/>
            <person name="Cockram J."/>
            <person name="Jorgensen L.N."/>
            <person name="Benslimane H."/>
            <person name="Strelkov S.E."/>
            <person name="Turner J."/>
            <person name="Liu Z."/>
            <person name="Moffat C.S."/>
        </authorList>
    </citation>
    <scope>NUCLEOTIDE SEQUENCE</scope>
    <source>
        <strain evidence="3">86-124</strain>
    </source>
</reference>
<sequence>MPKFQDIPAELRNFVYSQLLEGRDSRQQVHKSFGLFTVSKQIHDESTSYFYQHNAMVVDVLSPATDSATILPPIADKHLRYLRWLSVYATTAEAHSPRQQKVASTIASLAVIGAEFKHLHICLQSSLSKLLNSRVDDAVFHYDHPITVALRQLLESDVARIVSLELCSTWFAPYVAQQLHAQYGTRLRFVSASKQAVDPCTLERPLTGTYVSTHLTGLDLDDEAVADARCPDIISASSTFSAPSSLVGSHSSAFADLDAFSAIAFGLGEGELVDDDEPDQTSQHEEETFFSTSDIEEWEYSTQEQDQDGLDEYEDMDLDDNSNDDDDEMEEIPEEEMDAIMGNMEDTANHIANDADMSYMINFAPELLLTRHDLGHLV</sequence>
<feature type="compositionally biased region" description="Acidic residues" evidence="1">
    <location>
        <begin position="294"/>
        <end position="329"/>
    </location>
</feature>
<comment type="caution">
    <text evidence="3">The sequence shown here is derived from an EMBL/GenBank/DDBJ whole genome shotgun (WGS) entry which is preliminary data.</text>
</comment>
<dbReference type="AlphaFoldDB" id="A0A2W1D6S5"/>
<dbReference type="Proteomes" id="UP000245464">
    <property type="component" value="Chromosome 10"/>
</dbReference>
<dbReference type="OrthoDB" id="62952at2759"/>
<dbReference type="EMBL" id="NRDI02000019">
    <property type="protein sequence ID" value="KAI1509749.1"/>
    <property type="molecule type" value="Genomic_DNA"/>
</dbReference>
<dbReference type="OMA" id="SSYFYQH"/>
<proteinExistence type="predicted"/>
<dbReference type="Proteomes" id="UP000249757">
    <property type="component" value="Unassembled WGS sequence"/>
</dbReference>
<accession>A0A2W1D6S5</accession>
<evidence type="ECO:0000313" key="4">
    <source>
        <dbReference type="Proteomes" id="UP000249757"/>
    </source>
</evidence>
<dbReference type="PANTHER" id="PTHR42085:SF2">
    <property type="entry name" value="F-BOX DOMAIN-CONTAINING PROTEIN"/>
    <property type="match status" value="1"/>
</dbReference>
<dbReference type="PANTHER" id="PTHR42085">
    <property type="entry name" value="F-BOX DOMAIN-CONTAINING PROTEIN"/>
    <property type="match status" value="1"/>
</dbReference>
<name>A0A2W1D6S5_9PLEO</name>
<reference evidence="2" key="1">
    <citation type="journal article" date="2018" name="BMC Genomics">
        <title>Comparative genomics of the wheat fungal pathogen Pyrenophora tritici-repentis reveals chromosomal variations and genome plasticity.</title>
        <authorList>
            <person name="Moolhuijzen P."/>
            <person name="See P.T."/>
            <person name="Hane J.K."/>
            <person name="Shi G."/>
            <person name="Liu Z."/>
            <person name="Oliver R.P."/>
            <person name="Moffat C.S."/>
        </authorList>
    </citation>
    <scope>NUCLEOTIDE SEQUENCE [LARGE SCALE GENOMIC DNA]</scope>
    <source>
        <strain evidence="2">M4</strain>
    </source>
</reference>
<reference evidence="4" key="4">
    <citation type="journal article" date="2022" name="Microb. Genom.">
        <title>A global pangenome for the wheat fungal pathogen Pyrenophora tritici-repentis and prediction of effector protein structural homology.</title>
        <authorList>
            <person name="Moolhuijzen P.M."/>
            <person name="See P.T."/>
            <person name="Shi G."/>
            <person name="Powell H.R."/>
            <person name="Cockram J."/>
            <person name="Jorgensen L.N."/>
            <person name="Benslimane H."/>
            <person name="Strelkov S.E."/>
            <person name="Turner J."/>
            <person name="Liu Z."/>
            <person name="Moffat C.S."/>
        </authorList>
    </citation>
    <scope>NUCLEOTIDE SEQUENCE [LARGE SCALE GENOMIC DNA]</scope>
</reference>
<reference evidence="3" key="2">
    <citation type="submission" date="2021-05" db="EMBL/GenBank/DDBJ databases">
        <authorList>
            <person name="Moolhuijzen P.M."/>
            <person name="Moffat C.S."/>
        </authorList>
    </citation>
    <scope>NUCLEOTIDE SEQUENCE</scope>
    <source>
        <strain evidence="3">86-124</strain>
    </source>
</reference>
<dbReference type="EMBL" id="NQIK02000010">
    <property type="protein sequence ID" value="KAF7565847.1"/>
    <property type="molecule type" value="Genomic_DNA"/>
</dbReference>
<dbReference type="InterPro" id="IPR038883">
    <property type="entry name" value="AN11006-like"/>
</dbReference>
<evidence type="ECO:0000313" key="3">
    <source>
        <dbReference type="EMBL" id="KAI1509749.1"/>
    </source>
</evidence>
<evidence type="ECO:0000313" key="2">
    <source>
        <dbReference type="EMBL" id="KAF7565847.1"/>
    </source>
</evidence>
<gene>
    <name evidence="3" type="ORF">Ptr86124_011335</name>
    <name evidence="2" type="ORF">PtrM4_052810</name>
</gene>
<organism evidence="3 4">
    <name type="scientific">Pyrenophora tritici-repentis</name>
    <dbReference type="NCBI Taxonomy" id="45151"/>
    <lineage>
        <taxon>Eukaryota</taxon>
        <taxon>Fungi</taxon>
        <taxon>Dikarya</taxon>
        <taxon>Ascomycota</taxon>
        <taxon>Pezizomycotina</taxon>
        <taxon>Dothideomycetes</taxon>
        <taxon>Pleosporomycetidae</taxon>
        <taxon>Pleosporales</taxon>
        <taxon>Pleosporineae</taxon>
        <taxon>Pleosporaceae</taxon>
        <taxon>Pyrenophora</taxon>
    </lineage>
</organism>
<feature type="region of interest" description="Disordered" evidence="1">
    <location>
        <begin position="272"/>
        <end position="329"/>
    </location>
</feature>
<keyword evidence="4" id="KW-1185">Reference proteome</keyword>
<protein>
    <submittedName>
        <fullName evidence="3">Uncharacterized protein</fullName>
    </submittedName>
</protein>